<dbReference type="RefSeq" id="WP_209242326.1">
    <property type="nucleotide sequence ID" value="NZ_JADKMA010000165.1"/>
</dbReference>
<reference evidence="1 2" key="1">
    <citation type="submission" date="2020-11" db="EMBL/GenBank/DDBJ databases">
        <title>Streptomyces spirodelae sp. nov., isolated from duckweed.</title>
        <authorList>
            <person name="Saimee Y."/>
            <person name="Duangmal K."/>
        </authorList>
    </citation>
    <scope>NUCLEOTIDE SEQUENCE [LARGE SCALE GENOMIC DNA]</scope>
    <source>
        <strain evidence="1 2">S16-07</strain>
    </source>
</reference>
<keyword evidence="2" id="KW-1185">Reference proteome</keyword>
<name>A0ABS3XIG5_9ACTN</name>
<dbReference type="EMBL" id="JADKMA010000165">
    <property type="protein sequence ID" value="MBO8195084.1"/>
    <property type="molecule type" value="Genomic_DNA"/>
</dbReference>
<comment type="caution">
    <text evidence="1">The sequence shown here is derived from an EMBL/GenBank/DDBJ whole genome shotgun (WGS) entry which is preliminary data.</text>
</comment>
<gene>
    <name evidence="1" type="ORF">ITI46_26020</name>
</gene>
<protein>
    <submittedName>
        <fullName evidence="1">Uncharacterized protein</fullName>
    </submittedName>
</protein>
<dbReference type="Proteomes" id="UP001519064">
    <property type="component" value="Unassembled WGS sequence"/>
</dbReference>
<proteinExistence type="predicted"/>
<evidence type="ECO:0000313" key="1">
    <source>
        <dbReference type="EMBL" id="MBO8195084.1"/>
    </source>
</evidence>
<organism evidence="1 2">
    <name type="scientific">Streptomyces oryzae</name>
    <dbReference type="NCBI Taxonomy" id="1434886"/>
    <lineage>
        <taxon>Bacteria</taxon>
        <taxon>Bacillati</taxon>
        <taxon>Actinomycetota</taxon>
        <taxon>Actinomycetes</taxon>
        <taxon>Kitasatosporales</taxon>
        <taxon>Streptomycetaceae</taxon>
        <taxon>Streptomyces</taxon>
    </lineage>
</organism>
<sequence>MEHESPPQEQSVSCQDCEWFRMMINRSALDPKPRADLEALFGAHLHRRHAPEAPRGQRRLRGV</sequence>
<accession>A0ABS3XIG5</accession>
<evidence type="ECO:0000313" key="2">
    <source>
        <dbReference type="Proteomes" id="UP001519064"/>
    </source>
</evidence>